<dbReference type="EMBL" id="CABWMC010000034">
    <property type="protein sequence ID" value="VXC90451.1"/>
    <property type="molecule type" value="Genomic_DNA"/>
</dbReference>
<feature type="transmembrane region" description="Helical" evidence="1">
    <location>
        <begin position="31"/>
        <end position="48"/>
    </location>
</feature>
<keyword evidence="1" id="KW-0812">Transmembrane</keyword>
<keyword evidence="1" id="KW-1133">Transmembrane helix</keyword>
<evidence type="ECO:0000313" key="3">
    <source>
        <dbReference type="Proteomes" id="UP000437562"/>
    </source>
</evidence>
<gene>
    <name evidence="2" type="ORF">BACI71_90316</name>
</gene>
<reference evidence="2 3" key="1">
    <citation type="submission" date="2019-10" db="EMBL/GenBank/DDBJ databases">
        <authorList>
            <person name="Karimi E."/>
        </authorList>
    </citation>
    <scope>NUCLEOTIDE SEQUENCE [LARGE SCALE GENOMIC DNA]</scope>
    <source>
        <strain evidence="2">Bacillus sp. 71</strain>
    </source>
</reference>
<dbReference type="Proteomes" id="UP000437562">
    <property type="component" value="Unassembled WGS sequence"/>
</dbReference>
<organism evidence="2 3">
    <name type="scientific">Bacillus mycoides</name>
    <dbReference type="NCBI Taxonomy" id="1405"/>
    <lineage>
        <taxon>Bacteria</taxon>
        <taxon>Bacillati</taxon>
        <taxon>Bacillota</taxon>
        <taxon>Bacilli</taxon>
        <taxon>Bacillales</taxon>
        <taxon>Bacillaceae</taxon>
        <taxon>Bacillus</taxon>
        <taxon>Bacillus cereus group</taxon>
    </lineage>
</organism>
<dbReference type="AlphaFoldDB" id="A0A654CC82"/>
<evidence type="ECO:0000256" key="1">
    <source>
        <dbReference type="SAM" id="Phobius"/>
    </source>
</evidence>
<evidence type="ECO:0000313" key="2">
    <source>
        <dbReference type="EMBL" id="VXC90451.1"/>
    </source>
</evidence>
<protein>
    <submittedName>
        <fullName evidence="2">Uncharacterized protein</fullName>
    </submittedName>
</protein>
<accession>A0A654CC82</accession>
<keyword evidence="1" id="KW-0472">Membrane</keyword>
<sequence length="52" mass="6142">MLTSFSLMGYVDNISLESGAFRTHNRYPKKWTLFYLYLIFTLSLNFSIKLSI</sequence>
<proteinExistence type="predicted"/>
<name>A0A654CC82_BACMY</name>